<dbReference type="InterPro" id="IPR007422">
    <property type="entry name" value="Peptidase_Prp"/>
</dbReference>
<name>A0AB36THI9_ACETH</name>
<evidence type="ECO:0000256" key="5">
    <source>
        <dbReference type="ARBA" id="ARBA00044503"/>
    </source>
</evidence>
<sequence>MIKVEVIRDSERFIRELKIKGHAGYGRSGKDIVCAAVSALAYTAAGALEELAGIKGYNERNGYMRCTVPKDIPEDKKEMVRTILETVVIGLKQVELGYGKYVSVLDKEVLTDD</sequence>
<dbReference type="GO" id="GO:0006508">
    <property type="term" value="P:proteolysis"/>
    <property type="evidence" value="ECO:0007669"/>
    <property type="project" value="UniProtKB-KW"/>
</dbReference>
<dbReference type="Pfam" id="PF04327">
    <property type="entry name" value="Peptidase_Prp"/>
    <property type="match status" value="1"/>
</dbReference>
<dbReference type="Gene3D" id="3.30.70.1490">
    <property type="entry name" value="Cysteine protease Prp"/>
    <property type="match status" value="1"/>
</dbReference>
<keyword evidence="1" id="KW-0690">Ribosome biogenesis</keyword>
<evidence type="ECO:0000256" key="2">
    <source>
        <dbReference type="ARBA" id="ARBA00022670"/>
    </source>
</evidence>
<comment type="caution">
    <text evidence="7">The sequence shown here is derived from an EMBL/GenBank/DDBJ whole genome shotgun (WGS) entry which is preliminary data.</text>
</comment>
<dbReference type="AlphaFoldDB" id="A0AB36THI9"/>
<evidence type="ECO:0000313" key="8">
    <source>
        <dbReference type="Proteomes" id="UP000223596"/>
    </source>
</evidence>
<evidence type="ECO:0000256" key="1">
    <source>
        <dbReference type="ARBA" id="ARBA00022517"/>
    </source>
</evidence>
<keyword evidence="3" id="KW-0378">Hydrolase</keyword>
<reference evidence="7 8" key="1">
    <citation type="submission" date="2017-09" db="EMBL/GenBank/DDBJ databases">
        <title>Evaluation of Pacific Biosciences Sequencing Technology to Finishing C. thermocellum Genome Sequences.</title>
        <authorList>
            <person name="Brown S."/>
        </authorList>
    </citation>
    <scope>NUCLEOTIDE SEQUENCE [LARGE SCALE GENOMIC DNA]</scope>
    <source>
        <strain evidence="7 8">AD2</strain>
    </source>
</reference>
<dbReference type="RefSeq" id="WP_003512202.1">
    <property type="nucleotide sequence ID" value="NZ_CP013828.1"/>
</dbReference>
<dbReference type="PANTHER" id="PTHR39178:SF1">
    <property type="entry name" value="RIBOSOMAL-PROCESSING CYSTEINE PROTEASE PRP"/>
    <property type="match status" value="1"/>
</dbReference>
<proteinExistence type="inferred from homology"/>
<protein>
    <recommendedName>
        <fullName evidence="6">Ribosomal processing cysteine protease Prp</fullName>
    </recommendedName>
</protein>
<organism evidence="7 8">
    <name type="scientific">Acetivibrio thermocellus AD2</name>
    <dbReference type="NCBI Taxonomy" id="1138384"/>
    <lineage>
        <taxon>Bacteria</taxon>
        <taxon>Bacillati</taxon>
        <taxon>Bacillota</taxon>
        <taxon>Clostridia</taxon>
        <taxon>Eubacteriales</taxon>
        <taxon>Oscillospiraceae</taxon>
        <taxon>Acetivibrio</taxon>
    </lineage>
</organism>
<evidence type="ECO:0000313" key="7">
    <source>
        <dbReference type="EMBL" id="PFH03364.1"/>
    </source>
</evidence>
<evidence type="ECO:0000256" key="3">
    <source>
        <dbReference type="ARBA" id="ARBA00022801"/>
    </source>
</evidence>
<dbReference type="GO" id="GO:0042254">
    <property type="term" value="P:ribosome biogenesis"/>
    <property type="evidence" value="ECO:0007669"/>
    <property type="project" value="UniProtKB-KW"/>
</dbReference>
<dbReference type="SUPFAM" id="SSF118010">
    <property type="entry name" value="TM1457-like"/>
    <property type="match status" value="1"/>
</dbReference>
<dbReference type="CDD" id="cd16332">
    <property type="entry name" value="Prp-like"/>
    <property type="match status" value="1"/>
</dbReference>
<gene>
    <name evidence="7" type="ORF">M972_112172</name>
</gene>
<dbReference type="GO" id="GO:0008234">
    <property type="term" value="F:cysteine-type peptidase activity"/>
    <property type="evidence" value="ECO:0007669"/>
    <property type="project" value="UniProtKB-KW"/>
</dbReference>
<dbReference type="PANTHER" id="PTHR39178">
    <property type="entry name" value="HYPOTHETICAL RIBOSOME-ASSOCIATED PROTEIN"/>
    <property type="match status" value="1"/>
</dbReference>
<dbReference type="Proteomes" id="UP000223596">
    <property type="component" value="Unassembled WGS sequence"/>
</dbReference>
<dbReference type="NCBIfam" id="NF011133">
    <property type="entry name" value="PRK14553.3-2"/>
    <property type="match status" value="1"/>
</dbReference>
<accession>A0AB36THI9</accession>
<keyword evidence="2" id="KW-0645">Protease</keyword>
<dbReference type="EMBL" id="PDBW01000001">
    <property type="protein sequence ID" value="PFH03364.1"/>
    <property type="molecule type" value="Genomic_DNA"/>
</dbReference>
<dbReference type="GeneID" id="35805478"/>
<keyword evidence="4" id="KW-0788">Thiol protease</keyword>
<dbReference type="InterPro" id="IPR036764">
    <property type="entry name" value="Peptidase_Prp_sf"/>
</dbReference>
<evidence type="ECO:0000256" key="4">
    <source>
        <dbReference type="ARBA" id="ARBA00022807"/>
    </source>
</evidence>
<comment type="similarity">
    <text evidence="5">Belongs to the Prp family.</text>
</comment>
<evidence type="ECO:0000256" key="6">
    <source>
        <dbReference type="ARBA" id="ARBA00044538"/>
    </source>
</evidence>